<dbReference type="GO" id="GO:0016829">
    <property type="term" value="F:lyase activity"/>
    <property type="evidence" value="ECO:0007669"/>
    <property type="project" value="UniProtKB-KW"/>
</dbReference>
<dbReference type="AlphaFoldDB" id="A0A380WG41"/>
<dbReference type="Gene3D" id="3.10.180.10">
    <property type="entry name" value="2,3-Dihydroxybiphenyl 1,2-Dioxygenase, domain 1"/>
    <property type="match status" value="1"/>
</dbReference>
<dbReference type="EMBL" id="UFSM01000001">
    <property type="protein sequence ID" value="SUU87708.1"/>
    <property type="molecule type" value="Genomic_DNA"/>
</dbReference>
<dbReference type="InterPro" id="IPR037523">
    <property type="entry name" value="VOC_core"/>
</dbReference>
<proteinExistence type="predicted"/>
<sequence length="152" mass="16341">MAFEPDIPPVQVHLCVKQGKEAIAFYEKAFDAVETFEQMADDGVRVLHANLAMFGSEVMLHDEFPEFGGDVLSPLSRGGASMTVNINLKLPGQVDQAVERAVAAGAKTVMEPDDMFWGARYAKIQDPFGHVWAFNAPLGNGSLGAQSGSDKA</sequence>
<organism evidence="2 3">
    <name type="scientific">Aminobacter aminovorans</name>
    <name type="common">Chelatobacter heintzii</name>
    <dbReference type="NCBI Taxonomy" id="83263"/>
    <lineage>
        <taxon>Bacteria</taxon>
        <taxon>Pseudomonadati</taxon>
        <taxon>Pseudomonadota</taxon>
        <taxon>Alphaproteobacteria</taxon>
        <taxon>Hyphomicrobiales</taxon>
        <taxon>Phyllobacteriaceae</taxon>
        <taxon>Aminobacter</taxon>
    </lineage>
</organism>
<dbReference type="Pfam" id="PF00903">
    <property type="entry name" value="Glyoxalase"/>
    <property type="match status" value="1"/>
</dbReference>
<dbReference type="CDD" id="cd07246">
    <property type="entry name" value="VOC_like"/>
    <property type="match status" value="1"/>
</dbReference>
<dbReference type="PROSITE" id="PS51819">
    <property type="entry name" value="VOC"/>
    <property type="match status" value="1"/>
</dbReference>
<dbReference type="PANTHER" id="PTHR34109:SF1">
    <property type="entry name" value="VOC DOMAIN-CONTAINING PROTEIN"/>
    <property type="match status" value="1"/>
</dbReference>
<dbReference type="InterPro" id="IPR004360">
    <property type="entry name" value="Glyas_Fos-R_dOase_dom"/>
</dbReference>
<dbReference type="SUPFAM" id="SSF54593">
    <property type="entry name" value="Glyoxalase/Bleomycin resistance protein/Dihydroxybiphenyl dioxygenase"/>
    <property type="match status" value="1"/>
</dbReference>
<protein>
    <submittedName>
        <fullName evidence="2">Predicted enzyme related to lactoylglutathione lyase</fullName>
    </submittedName>
</protein>
<name>A0A380WG41_AMIAI</name>
<keyword evidence="2" id="KW-0456">Lyase</keyword>
<dbReference type="RefSeq" id="WP_115730179.1">
    <property type="nucleotide sequence ID" value="NZ_BAAAVY010000019.1"/>
</dbReference>
<evidence type="ECO:0000313" key="3">
    <source>
        <dbReference type="Proteomes" id="UP000254701"/>
    </source>
</evidence>
<accession>A0A380WG41</accession>
<dbReference type="InterPro" id="IPR029068">
    <property type="entry name" value="Glyas_Bleomycin-R_OHBP_Dase"/>
</dbReference>
<feature type="domain" description="VOC" evidence="1">
    <location>
        <begin position="8"/>
        <end position="137"/>
    </location>
</feature>
<evidence type="ECO:0000313" key="2">
    <source>
        <dbReference type="EMBL" id="SUU87708.1"/>
    </source>
</evidence>
<evidence type="ECO:0000259" key="1">
    <source>
        <dbReference type="PROSITE" id="PS51819"/>
    </source>
</evidence>
<dbReference type="Proteomes" id="UP000254701">
    <property type="component" value="Unassembled WGS sequence"/>
</dbReference>
<gene>
    <name evidence="2" type="ORF">NCTC10684_00910</name>
</gene>
<dbReference type="OrthoDB" id="9806868at2"/>
<dbReference type="PANTHER" id="PTHR34109">
    <property type="entry name" value="BNAUNNG04460D PROTEIN-RELATED"/>
    <property type="match status" value="1"/>
</dbReference>
<reference evidence="2 3" key="1">
    <citation type="submission" date="2018-06" db="EMBL/GenBank/DDBJ databases">
        <authorList>
            <consortium name="Pathogen Informatics"/>
            <person name="Doyle S."/>
        </authorList>
    </citation>
    <scope>NUCLEOTIDE SEQUENCE [LARGE SCALE GENOMIC DNA]</scope>
    <source>
        <strain evidence="2 3">NCTC10684</strain>
    </source>
</reference>